<dbReference type="STRING" id="1531966.A0A0A1T7L9"/>
<dbReference type="HOGENOM" id="CLU_056606_0_0_1"/>
<feature type="compositionally biased region" description="Basic and acidic residues" evidence="1">
    <location>
        <begin position="153"/>
        <end position="172"/>
    </location>
</feature>
<dbReference type="EMBL" id="CDHN01000001">
    <property type="protein sequence ID" value="CEJ81359.1"/>
    <property type="molecule type" value="Genomic_DNA"/>
</dbReference>
<dbReference type="Proteomes" id="UP000039046">
    <property type="component" value="Unassembled WGS sequence"/>
</dbReference>
<feature type="compositionally biased region" description="Basic and acidic residues" evidence="1">
    <location>
        <begin position="183"/>
        <end position="201"/>
    </location>
</feature>
<feature type="region of interest" description="Disordered" evidence="1">
    <location>
        <begin position="1"/>
        <end position="201"/>
    </location>
</feature>
<reference evidence="2 3" key="1">
    <citation type="journal article" date="2015" name="Genome Announc.">
        <title>Draft Genome Sequence and Gene Annotation of the Entomopathogenic Fungus Verticillium hemipterigenum.</title>
        <authorList>
            <person name="Horn F."/>
            <person name="Habel A."/>
            <person name="Scharf D.H."/>
            <person name="Dworschak J."/>
            <person name="Brakhage A.A."/>
            <person name="Guthke R."/>
            <person name="Hertweck C."/>
            <person name="Linde J."/>
        </authorList>
    </citation>
    <scope>NUCLEOTIDE SEQUENCE [LARGE SCALE GENOMIC DNA]</scope>
</reference>
<keyword evidence="3" id="KW-1185">Reference proteome</keyword>
<gene>
    <name evidence="2" type="ORF">VHEMI01490</name>
</gene>
<sequence length="201" mass="21088">MDNTKEPLSGVTGNISQGEPFDAGNLESHQQDRINKALDPTASSAPRSLGPSDTDVTTADSSEDVSAKSAEEEIQMSAEDLTGPGPRTLEEIARENGGDAGNVSHNASATSIGDKNAIDDPNSHEEKGTGEKYIKSTGLQADGGDFDATRAGAGREADRLMAEKGMRNHDGEIVQSSSSGGTAHEEKTSVIDKIKEKLHMH</sequence>
<evidence type="ECO:0000313" key="2">
    <source>
        <dbReference type="EMBL" id="CEJ81359.1"/>
    </source>
</evidence>
<protein>
    <submittedName>
        <fullName evidence="2">Uncharacterized protein</fullName>
    </submittedName>
</protein>
<feature type="compositionally biased region" description="Basic and acidic residues" evidence="1">
    <location>
        <begin position="88"/>
        <end position="97"/>
    </location>
</feature>
<dbReference type="OrthoDB" id="5388207at2759"/>
<name>A0A0A1T7L9_9HYPO</name>
<evidence type="ECO:0000313" key="3">
    <source>
        <dbReference type="Proteomes" id="UP000039046"/>
    </source>
</evidence>
<accession>A0A0A1T7L9</accession>
<feature type="compositionally biased region" description="Basic and acidic residues" evidence="1">
    <location>
        <begin position="116"/>
        <end position="134"/>
    </location>
</feature>
<feature type="compositionally biased region" description="Polar residues" evidence="1">
    <location>
        <begin position="103"/>
        <end position="113"/>
    </location>
</feature>
<organism evidence="2 3">
    <name type="scientific">[Torrubiella] hemipterigena</name>
    <dbReference type="NCBI Taxonomy" id="1531966"/>
    <lineage>
        <taxon>Eukaryota</taxon>
        <taxon>Fungi</taxon>
        <taxon>Dikarya</taxon>
        <taxon>Ascomycota</taxon>
        <taxon>Pezizomycotina</taxon>
        <taxon>Sordariomycetes</taxon>
        <taxon>Hypocreomycetidae</taxon>
        <taxon>Hypocreales</taxon>
        <taxon>Clavicipitaceae</taxon>
        <taxon>Clavicipitaceae incertae sedis</taxon>
        <taxon>'Torrubiella' clade</taxon>
    </lineage>
</organism>
<proteinExistence type="predicted"/>
<dbReference type="AlphaFoldDB" id="A0A0A1T7L9"/>
<evidence type="ECO:0000256" key="1">
    <source>
        <dbReference type="SAM" id="MobiDB-lite"/>
    </source>
</evidence>